<keyword evidence="3" id="KW-1185">Reference proteome</keyword>
<evidence type="ECO:0000256" key="1">
    <source>
        <dbReference type="SAM" id="MobiDB-lite"/>
    </source>
</evidence>
<dbReference type="Proteomes" id="UP001301728">
    <property type="component" value="Unassembled WGS sequence"/>
</dbReference>
<feature type="region of interest" description="Disordered" evidence="1">
    <location>
        <begin position="1"/>
        <end position="45"/>
    </location>
</feature>
<sequence length="135" mass="14766">MSKGEEDTVNAENTENNQEKDMSKDLEVDTKPTKAQSSENSTPTQIQVAHSAMIMPNRPIEESHLEVVGTIMGNRPIFKTESVSGISFVHSEDSVGAMANRPVATSHLQITSMMVNRPVASNEVDDPYALMGYLD</sequence>
<feature type="compositionally biased region" description="Polar residues" evidence="1">
    <location>
        <begin position="33"/>
        <end position="45"/>
    </location>
</feature>
<gene>
    <name evidence="2" type="ORF">VB854_24925</name>
</gene>
<evidence type="ECO:0000313" key="3">
    <source>
        <dbReference type="Proteomes" id="UP001301728"/>
    </source>
</evidence>
<organism evidence="2 3">
    <name type="scientific">Limnoraphis robusta CCNP1315</name>
    <dbReference type="NCBI Taxonomy" id="3110306"/>
    <lineage>
        <taxon>Bacteria</taxon>
        <taxon>Bacillati</taxon>
        <taxon>Cyanobacteriota</taxon>
        <taxon>Cyanophyceae</taxon>
        <taxon>Oscillatoriophycideae</taxon>
        <taxon>Oscillatoriales</taxon>
        <taxon>Sirenicapillariaceae</taxon>
        <taxon>Limnoraphis</taxon>
    </lineage>
</organism>
<name>A0ABU5U4S9_9CYAN</name>
<protein>
    <submittedName>
        <fullName evidence="2">Uncharacterized protein</fullName>
    </submittedName>
</protein>
<proteinExistence type="predicted"/>
<feature type="compositionally biased region" description="Basic and acidic residues" evidence="1">
    <location>
        <begin position="17"/>
        <end position="32"/>
    </location>
</feature>
<dbReference type="RefSeq" id="WP_323219583.1">
    <property type="nucleotide sequence ID" value="NZ_JAYGHT010000149.1"/>
</dbReference>
<reference evidence="2 3" key="1">
    <citation type="submission" date="2023-12" db="EMBL/GenBank/DDBJ databases">
        <title>Baltic Sea Cyanobacteria.</title>
        <authorList>
            <person name="Delbaje E."/>
            <person name="Fewer D.P."/>
            <person name="Shishido T.K."/>
        </authorList>
    </citation>
    <scope>NUCLEOTIDE SEQUENCE [LARGE SCALE GENOMIC DNA]</scope>
    <source>
        <strain evidence="2 3">CCNP 1315</strain>
    </source>
</reference>
<comment type="caution">
    <text evidence="2">The sequence shown here is derived from an EMBL/GenBank/DDBJ whole genome shotgun (WGS) entry which is preliminary data.</text>
</comment>
<evidence type="ECO:0000313" key="2">
    <source>
        <dbReference type="EMBL" id="MEA5522187.1"/>
    </source>
</evidence>
<accession>A0ABU5U4S9</accession>
<dbReference type="EMBL" id="JAYGHT010000149">
    <property type="protein sequence ID" value="MEA5522187.1"/>
    <property type="molecule type" value="Genomic_DNA"/>
</dbReference>